<dbReference type="Gene3D" id="3.40.50.12370">
    <property type="match status" value="1"/>
</dbReference>
<dbReference type="PATRIC" id="fig|1227499.3.peg.3141"/>
<keyword evidence="2" id="KW-1185">Reference proteome</keyword>
<gene>
    <name evidence="1" type="ORF">C493_15318</name>
</gene>
<evidence type="ECO:0000313" key="1">
    <source>
        <dbReference type="EMBL" id="ELY52979.1"/>
    </source>
</evidence>
<reference evidence="1 2" key="1">
    <citation type="journal article" date="2014" name="PLoS Genet.">
        <title>Phylogenetically driven sequencing of extremely halophilic archaea reveals strategies for static and dynamic osmo-response.</title>
        <authorList>
            <person name="Becker E.A."/>
            <person name="Seitzer P.M."/>
            <person name="Tritt A."/>
            <person name="Larsen D."/>
            <person name="Krusor M."/>
            <person name="Yao A.I."/>
            <person name="Wu D."/>
            <person name="Madern D."/>
            <person name="Eisen J.A."/>
            <person name="Darling A.E."/>
            <person name="Facciotti M.T."/>
        </authorList>
    </citation>
    <scope>NUCLEOTIDE SEQUENCE [LARGE SCALE GENOMIC DNA]</scope>
    <source>
        <strain evidence="1 2">JCM 12255</strain>
    </source>
</reference>
<evidence type="ECO:0000313" key="2">
    <source>
        <dbReference type="Proteomes" id="UP000011602"/>
    </source>
</evidence>
<sequence length="237" mass="25261">MTATRVLVPLAILEGESVSPGLTALLEPVAVTVLGYHVLPEQTPPDQARLQYEDRATDALDDLTATFRVGGGPADHRLVFTHDREQTIDRIAAETAADAYAIPGASGQIDRLLVVLTGDVAVDRICSFVGELIGPREIDVTLFLATDDADAGRALLETAAESIAAREIDVRTRLVDDAAPFESLLETATDHDAVVVGEQAPSLRSLVFGEPSERIAVESVAPVLVVRNVDETSSDQR</sequence>
<dbReference type="STRING" id="1227499.C493_15318"/>
<dbReference type="eggNOG" id="arCOG00451">
    <property type="taxonomic scope" value="Archaea"/>
</dbReference>
<organism evidence="1 2">
    <name type="scientific">Natronolimnohabitans innermongolicus JCM 12255</name>
    <dbReference type="NCBI Taxonomy" id="1227499"/>
    <lineage>
        <taxon>Archaea</taxon>
        <taxon>Methanobacteriati</taxon>
        <taxon>Methanobacteriota</taxon>
        <taxon>Stenosarchaea group</taxon>
        <taxon>Halobacteria</taxon>
        <taxon>Halobacteriales</taxon>
        <taxon>Natrialbaceae</taxon>
        <taxon>Natronolimnohabitans</taxon>
    </lineage>
</organism>
<proteinExistence type="predicted"/>
<dbReference type="OrthoDB" id="157328at2157"/>
<dbReference type="EMBL" id="AOHZ01000071">
    <property type="protein sequence ID" value="ELY52979.1"/>
    <property type="molecule type" value="Genomic_DNA"/>
</dbReference>
<name>L9WU37_9EURY</name>
<protein>
    <submittedName>
        <fullName evidence="1">Amino acid permease-associated region</fullName>
    </submittedName>
</protein>
<dbReference type="SUPFAM" id="SSF52402">
    <property type="entry name" value="Adenine nucleotide alpha hydrolases-like"/>
    <property type="match status" value="1"/>
</dbReference>
<dbReference type="AlphaFoldDB" id="L9WU37"/>
<dbReference type="Proteomes" id="UP000011602">
    <property type="component" value="Unassembled WGS sequence"/>
</dbReference>
<comment type="caution">
    <text evidence="1">The sequence shown here is derived from an EMBL/GenBank/DDBJ whole genome shotgun (WGS) entry which is preliminary data.</text>
</comment>
<dbReference type="RefSeq" id="WP_007260329.1">
    <property type="nucleotide sequence ID" value="NZ_AOHZ01000071.1"/>
</dbReference>
<accession>L9WU37</accession>